<proteinExistence type="predicted"/>
<feature type="signal peptide" evidence="2">
    <location>
        <begin position="1"/>
        <end position="20"/>
    </location>
</feature>
<dbReference type="Pfam" id="PF07587">
    <property type="entry name" value="PSD1"/>
    <property type="match status" value="1"/>
</dbReference>
<name>A0A2S8G3S1_9BACT</name>
<feature type="domain" description="DUF1549" evidence="3">
    <location>
        <begin position="264"/>
        <end position="477"/>
    </location>
</feature>
<dbReference type="Pfam" id="PF07583">
    <property type="entry name" value="PSCyt2"/>
    <property type="match status" value="1"/>
</dbReference>
<evidence type="ECO:0000313" key="6">
    <source>
        <dbReference type="Proteomes" id="UP000240009"/>
    </source>
</evidence>
<dbReference type="InterPro" id="IPR011444">
    <property type="entry name" value="DUF1549"/>
</dbReference>
<dbReference type="OrthoDB" id="289126at2"/>
<evidence type="ECO:0008006" key="7">
    <source>
        <dbReference type="Google" id="ProtNLM"/>
    </source>
</evidence>
<accession>A0A2S8G3S1</accession>
<dbReference type="EMBL" id="PUIA01000016">
    <property type="protein sequence ID" value="PQO39096.1"/>
    <property type="molecule type" value="Genomic_DNA"/>
</dbReference>
<evidence type="ECO:0000313" key="5">
    <source>
        <dbReference type="EMBL" id="PQO39096.1"/>
    </source>
</evidence>
<evidence type="ECO:0000256" key="2">
    <source>
        <dbReference type="SAM" id="SignalP"/>
    </source>
</evidence>
<sequence>MKATFARFCLSLFAPAIALATVAPLSAESLGDERPSGKVMPTIIERFTPEDVAETPDFQKHVSPLMGRLGCNGRSCHGSFQGRGGFMLSLFGYDFKADHAAITEGDDPRVDTDSPDESMLIYKPTDEDMHEGGKRYELNSWEHRVLHNWIKDGAKFDASHVAVLEKLQVTPEEIVFRNQDQSEPLRVIAHWADGTKEDVTPLCRFTTNDDQVAAINGDGIVTSGEAGDTHVVVAYDKAVVAIPVLHPVSKLIGENYPAVPTPTKIDELVVQKLKKMGIVPSDLASDEQFLRRVSLDIAGTLPSPSEIRAFVADKDPAKREKKIDQLLDTPAYVAKMTTLLCDITGNNDQQLVNVSPMRVGPAQEWYDWIYDRVEKNTPYDEIAAGIVLARSRLEGESYREFCEEMSDMYRDGGSFADRDYMTHYWARREFREPEERAIAFAYAFMGVRIQCAQCHKHPFDVWSKNDFDEFKTFFTGARFATQPPRFDQDGFAQYEEILEKLDIDKSLKGNQQRREFAKELQKGKTVPFPELVVMPVSNISRNAKNNKNRKGLPSRSPEARVLGEDAIDLRDYEDVRQPVMEWLRGKDNPYFARAIVNRIWATYFSVGIVHPTDDLSLGNPPSNEPLLDYLAKGFIEHNYDLKWVHREIALSRTYQLSWVPNETNRLDTRNFSRSVPRRLPAEVAYDIIQQATAGDDSMGTYLTNIEDRAISIPGTRIQGNASYPLQIFGRSERASNCDCDRSMEATLLQTVFLQNDFSLHASMASSDSWIGQVEKSMKPPIDKKSTEVGKIQAQIKRLYEQMGNGRAVAERMAANGNPEKAKEIRQKLAAGKKRLEVLRAELERAQRKQEKEKAAPAAFDSPAEMVTEAYLRTLSREPSEKEMTISLAHLRSADEPVDGLHDLMWALLNTKEFIVNH</sequence>
<dbReference type="Gene3D" id="2.60.40.1080">
    <property type="match status" value="1"/>
</dbReference>
<evidence type="ECO:0000259" key="4">
    <source>
        <dbReference type="Pfam" id="PF07587"/>
    </source>
</evidence>
<dbReference type="Proteomes" id="UP000240009">
    <property type="component" value="Unassembled WGS sequence"/>
</dbReference>
<feature type="chain" id="PRO_5015767353" description="BIG2 domain-containing protein" evidence="2">
    <location>
        <begin position="21"/>
        <end position="917"/>
    </location>
</feature>
<dbReference type="RefSeq" id="WP_105350297.1">
    <property type="nucleotide sequence ID" value="NZ_PUIA01000016.1"/>
</dbReference>
<comment type="caution">
    <text evidence="5">The sequence shown here is derived from an EMBL/GenBank/DDBJ whole genome shotgun (WGS) entry which is preliminary data.</text>
</comment>
<reference evidence="5 6" key="1">
    <citation type="submission" date="2018-02" db="EMBL/GenBank/DDBJ databases">
        <title>Comparative genomes isolates from brazilian mangrove.</title>
        <authorList>
            <person name="Araujo J.E."/>
            <person name="Taketani R.G."/>
            <person name="Silva M.C.P."/>
            <person name="Loureco M.V."/>
            <person name="Andreote F.D."/>
        </authorList>
    </citation>
    <scope>NUCLEOTIDE SEQUENCE [LARGE SCALE GENOMIC DNA]</scope>
    <source>
        <strain evidence="5 6">HEX-2 MGV</strain>
    </source>
</reference>
<gene>
    <name evidence="5" type="ORF">C5Y96_04340</name>
</gene>
<keyword evidence="1" id="KW-0175">Coiled coil</keyword>
<feature type="domain" description="DUF1553" evidence="4">
    <location>
        <begin position="576"/>
        <end position="886"/>
    </location>
</feature>
<dbReference type="InterPro" id="IPR022655">
    <property type="entry name" value="DUF1553"/>
</dbReference>
<evidence type="ECO:0000256" key="1">
    <source>
        <dbReference type="SAM" id="Coils"/>
    </source>
</evidence>
<dbReference type="AlphaFoldDB" id="A0A2S8G3S1"/>
<protein>
    <recommendedName>
        <fullName evidence="7">BIG2 domain-containing protein</fullName>
    </recommendedName>
</protein>
<keyword evidence="2" id="KW-0732">Signal</keyword>
<dbReference type="PANTHER" id="PTHR35889">
    <property type="entry name" value="CYCLOINULO-OLIGOSACCHARIDE FRUCTANOTRANSFERASE-RELATED"/>
    <property type="match status" value="1"/>
</dbReference>
<dbReference type="PANTHER" id="PTHR35889:SF3">
    <property type="entry name" value="F-BOX DOMAIN-CONTAINING PROTEIN"/>
    <property type="match status" value="1"/>
</dbReference>
<evidence type="ECO:0000259" key="3">
    <source>
        <dbReference type="Pfam" id="PF07583"/>
    </source>
</evidence>
<organism evidence="5 6">
    <name type="scientific">Blastopirellula marina</name>
    <dbReference type="NCBI Taxonomy" id="124"/>
    <lineage>
        <taxon>Bacteria</taxon>
        <taxon>Pseudomonadati</taxon>
        <taxon>Planctomycetota</taxon>
        <taxon>Planctomycetia</taxon>
        <taxon>Pirellulales</taxon>
        <taxon>Pirellulaceae</taxon>
        <taxon>Blastopirellula</taxon>
    </lineage>
</organism>
<feature type="coiled-coil region" evidence="1">
    <location>
        <begin position="821"/>
        <end position="855"/>
    </location>
</feature>